<keyword evidence="1" id="KW-0812">Transmembrane</keyword>
<evidence type="ECO:0008006" key="6">
    <source>
        <dbReference type="Google" id="ProtNLM"/>
    </source>
</evidence>
<evidence type="ECO:0000313" key="4">
    <source>
        <dbReference type="Proteomes" id="UP000252795"/>
    </source>
</evidence>
<name>A0A368UYY9_MARNT</name>
<reference evidence="3 4" key="1">
    <citation type="submission" date="2018-07" db="EMBL/GenBank/DDBJ databases">
        <title>Freshwater and sediment microbial communities from various areas in North America, analyzing microbe dynamics in response to fracking.</title>
        <authorList>
            <person name="Lamendella R."/>
        </authorList>
    </citation>
    <scope>NUCLEOTIDE SEQUENCE [LARGE SCALE GENOMIC DNA]</scope>
    <source>
        <strain evidence="3 4">114E</strain>
        <strain evidence="2 5">114E_o</strain>
    </source>
</reference>
<keyword evidence="5" id="KW-1185">Reference proteome</keyword>
<evidence type="ECO:0000313" key="5">
    <source>
        <dbReference type="Proteomes" id="UP000253065"/>
    </source>
</evidence>
<dbReference type="AlphaFoldDB" id="A0A368UYY9"/>
<keyword evidence="1" id="KW-1133">Transmembrane helix</keyword>
<accession>A0A368UYY9</accession>
<dbReference type="EMBL" id="QPJB01000006">
    <property type="protein sequence ID" value="RCW34147.1"/>
    <property type="molecule type" value="Genomic_DNA"/>
</dbReference>
<dbReference type="Proteomes" id="UP000253065">
    <property type="component" value="Unassembled WGS sequence"/>
</dbReference>
<sequence>MSNPIELNLSPSRAAGICASLPWLALSAVLLAISLSITTLALVLLPVSLLLGWQEFRRCGRLRGANAIISLATDDRHLRCQLADGREVTTRVCGCSSLGASFLILKVESVVTRSDTMTAILLSPSRLCRGNVSEQAFRRLRMWLLAGPAAISR</sequence>
<organism evidence="3 4">
    <name type="scientific">Marinobacter nauticus</name>
    <name type="common">Marinobacter hydrocarbonoclasticus</name>
    <name type="synonym">Marinobacter aquaeolei</name>
    <dbReference type="NCBI Taxonomy" id="2743"/>
    <lineage>
        <taxon>Bacteria</taxon>
        <taxon>Pseudomonadati</taxon>
        <taxon>Pseudomonadota</taxon>
        <taxon>Gammaproteobacteria</taxon>
        <taxon>Pseudomonadales</taxon>
        <taxon>Marinobacteraceae</taxon>
        <taxon>Marinobacter</taxon>
    </lineage>
</organism>
<proteinExistence type="predicted"/>
<dbReference type="RefSeq" id="WP_113879873.1">
    <property type="nucleotide sequence ID" value="NZ_QNSA01000006.1"/>
</dbReference>
<evidence type="ECO:0000313" key="2">
    <source>
        <dbReference type="EMBL" id="RBP73328.1"/>
    </source>
</evidence>
<comment type="caution">
    <text evidence="3">The sequence shown here is derived from an EMBL/GenBank/DDBJ whole genome shotgun (WGS) entry which is preliminary data.</text>
</comment>
<dbReference type="Proteomes" id="UP000252795">
    <property type="component" value="Unassembled WGS sequence"/>
</dbReference>
<keyword evidence="1" id="KW-0472">Membrane</keyword>
<dbReference type="EMBL" id="QNSA01000006">
    <property type="protein sequence ID" value="RBP73328.1"/>
    <property type="molecule type" value="Genomic_DNA"/>
</dbReference>
<feature type="transmembrane region" description="Helical" evidence="1">
    <location>
        <begin position="20"/>
        <end position="53"/>
    </location>
</feature>
<protein>
    <recommendedName>
        <fullName evidence="6">Toxin CptA</fullName>
    </recommendedName>
</protein>
<evidence type="ECO:0000313" key="3">
    <source>
        <dbReference type="EMBL" id="RCW34147.1"/>
    </source>
</evidence>
<gene>
    <name evidence="3" type="ORF">DET51_106185</name>
    <name evidence="2" type="ORF">DET64_106185</name>
</gene>
<evidence type="ECO:0000256" key="1">
    <source>
        <dbReference type="SAM" id="Phobius"/>
    </source>
</evidence>